<dbReference type="InterPro" id="IPR011442">
    <property type="entry name" value="TAF6_C"/>
</dbReference>
<dbReference type="Proteomes" id="UP000290189">
    <property type="component" value="Unassembled WGS sequence"/>
</dbReference>
<comment type="similarity">
    <text evidence="2">Belongs to the TAF6 family.</text>
</comment>
<dbReference type="InterPro" id="IPR004823">
    <property type="entry name" value="TAF_TATA-bd_Histone-like_dom"/>
</dbReference>
<feature type="domain" description="TATA box binding protein associated factor (TAF) histone-like fold" evidence="7">
    <location>
        <begin position="26"/>
        <end position="92"/>
    </location>
</feature>
<dbReference type="Pfam" id="PF07571">
    <property type="entry name" value="TAF6_C"/>
    <property type="match status" value="1"/>
</dbReference>
<dbReference type="OMA" id="YFVQFIA"/>
<dbReference type="STRING" id="37360.A0A0G4J598"/>
<dbReference type="InterPro" id="IPR016024">
    <property type="entry name" value="ARM-type_fold"/>
</dbReference>
<dbReference type="EMBL" id="OVEO01000003">
    <property type="protein sequence ID" value="SPQ94891.1"/>
    <property type="molecule type" value="Genomic_DNA"/>
</dbReference>
<evidence type="ECO:0000256" key="5">
    <source>
        <dbReference type="ARBA" id="ARBA00023242"/>
    </source>
</evidence>
<dbReference type="GO" id="GO:0046982">
    <property type="term" value="F:protein heterodimerization activity"/>
    <property type="evidence" value="ECO:0007669"/>
    <property type="project" value="InterPro"/>
</dbReference>
<evidence type="ECO:0000313" key="11">
    <source>
        <dbReference type="Proteomes" id="UP000290189"/>
    </source>
</evidence>
<dbReference type="GO" id="GO:0046695">
    <property type="term" value="C:SLIK (SAGA-like) complex"/>
    <property type="evidence" value="ECO:0007669"/>
    <property type="project" value="InterPro"/>
</dbReference>
<evidence type="ECO:0000256" key="4">
    <source>
        <dbReference type="ARBA" id="ARBA00023163"/>
    </source>
</evidence>
<feature type="region of interest" description="Disordered" evidence="6">
    <location>
        <begin position="1"/>
        <end position="21"/>
    </location>
</feature>
<dbReference type="PANTHER" id="PTHR10221">
    <property type="entry name" value="TRANSCRIPTION INITIATION FACTOR TFIID SUBUNIT 6"/>
    <property type="match status" value="1"/>
</dbReference>
<dbReference type="CDD" id="cd22931">
    <property type="entry name" value="HFD_TAF6"/>
    <property type="match status" value="1"/>
</dbReference>
<dbReference type="EMBL" id="CDSF01000133">
    <property type="protein sequence ID" value="CEP02773.1"/>
    <property type="molecule type" value="Genomic_DNA"/>
</dbReference>
<feature type="compositionally biased region" description="Polar residues" evidence="6">
    <location>
        <begin position="164"/>
        <end position="177"/>
    </location>
</feature>
<dbReference type="SMART" id="SM00803">
    <property type="entry name" value="TAF"/>
    <property type="match status" value="1"/>
</dbReference>
<evidence type="ECO:0000256" key="1">
    <source>
        <dbReference type="ARBA" id="ARBA00004123"/>
    </source>
</evidence>
<evidence type="ECO:0000313" key="9">
    <source>
        <dbReference type="EMBL" id="SPQ94891.1"/>
    </source>
</evidence>
<dbReference type="InterPro" id="IPR046344">
    <property type="entry name" value="TAF6_C_sf"/>
</dbReference>
<evidence type="ECO:0000259" key="7">
    <source>
        <dbReference type="SMART" id="SM00803"/>
    </source>
</evidence>
<dbReference type="Gene3D" id="1.10.20.10">
    <property type="entry name" value="Histone, subunit A"/>
    <property type="match status" value="1"/>
</dbReference>
<keyword evidence="9" id="KW-0496">Mitochondrion</keyword>
<feature type="compositionally biased region" description="Low complexity" evidence="6">
    <location>
        <begin position="1"/>
        <end position="18"/>
    </location>
</feature>
<dbReference type="PANTHER" id="PTHR10221:SF9">
    <property type="entry name" value="TRANSCRIPTION INITIATION FACTOR TFIID SUBUNIT 6"/>
    <property type="match status" value="1"/>
</dbReference>
<organism evidence="8 10">
    <name type="scientific">Plasmodiophora brassicae</name>
    <name type="common">Clubroot disease agent</name>
    <dbReference type="NCBI Taxonomy" id="37360"/>
    <lineage>
        <taxon>Eukaryota</taxon>
        <taxon>Sar</taxon>
        <taxon>Rhizaria</taxon>
        <taxon>Endomyxa</taxon>
        <taxon>Phytomyxea</taxon>
        <taxon>Plasmodiophorida</taxon>
        <taxon>Plasmodiophoridae</taxon>
        <taxon>Plasmodiophora</taxon>
    </lineage>
</organism>
<dbReference type="Gene3D" id="1.25.40.770">
    <property type="entry name" value="TAF6, C-terminal HEAT repeat domain"/>
    <property type="match status" value="1"/>
</dbReference>
<dbReference type="Pfam" id="PF02969">
    <property type="entry name" value="TAF"/>
    <property type="match status" value="1"/>
</dbReference>
<reference evidence="9 11" key="2">
    <citation type="submission" date="2018-03" db="EMBL/GenBank/DDBJ databases">
        <authorList>
            <person name="Fogelqvist J."/>
        </authorList>
    </citation>
    <scope>NUCLEOTIDE SEQUENCE [LARGE SCALE GENOMIC DNA]</scope>
</reference>
<name>A0A0G4J598_PLABS</name>
<dbReference type="Proteomes" id="UP000039324">
    <property type="component" value="Unassembled WGS sequence"/>
</dbReference>
<dbReference type="GO" id="GO:0005669">
    <property type="term" value="C:transcription factor TFIID complex"/>
    <property type="evidence" value="ECO:0007669"/>
    <property type="project" value="InterPro"/>
</dbReference>
<dbReference type="CDD" id="cd08050">
    <property type="entry name" value="TAF6C"/>
    <property type="match status" value="1"/>
</dbReference>
<keyword evidence="5" id="KW-0539">Nucleus</keyword>
<evidence type="ECO:0000313" key="8">
    <source>
        <dbReference type="EMBL" id="CEP02773.1"/>
    </source>
</evidence>
<dbReference type="SUPFAM" id="SSF48371">
    <property type="entry name" value="ARM repeat"/>
    <property type="match status" value="1"/>
</dbReference>
<protein>
    <recommendedName>
        <fullName evidence="7">TATA box binding protein associated factor (TAF) histone-like fold domain-containing protein</fullName>
    </recommendedName>
</protein>
<dbReference type="GO" id="GO:0051123">
    <property type="term" value="P:RNA polymerase II preinitiation complex assembly"/>
    <property type="evidence" value="ECO:0007669"/>
    <property type="project" value="TreeGrafter"/>
</dbReference>
<dbReference type="AlphaFoldDB" id="A0A0G4J598"/>
<dbReference type="OrthoDB" id="361039at2759"/>
<evidence type="ECO:0000313" key="10">
    <source>
        <dbReference type="Proteomes" id="UP000039324"/>
    </source>
</evidence>
<dbReference type="FunFam" id="1.25.40.770:FF:000001">
    <property type="entry name" value="Transcription initiation factor TFIID subunit 6"/>
    <property type="match status" value="1"/>
</dbReference>
<proteinExistence type="inferred from homology"/>
<dbReference type="GO" id="GO:0003713">
    <property type="term" value="F:transcription coactivator activity"/>
    <property type="evidence" value="ECO:0007669"/>
    <property type="project" value="TreeGrafter"/>
</dbReference>
<keyword evidence="3" id="KW-0805">Transcription regulation</keyword>
<evidence type="ECO:0000256" key="6">
    <source>
        <dbReference type="SAM" id="MobiDB-lite"/>
    </source>
</evidence>
<geneLocation type="mitochondrion" evidence="9"/>
<evidence type="ECO:0000256" key="2">
    <source>
        <dbReference type="ARBA" id="ARBA00007688"/>
    </source>
</evidence>
<accession>A0A0G4J598</accession>
<dbReference type="GO" id="GO:0016251">
    <property type="term" value="F:RNA polymerase II general transcription initiation factor activity"/>
    <property type="evidence" value="ECO:0007669"/>
    <property type="project" value="InterPro"/>
</dbReference>
<dbReference type="GO" id="GO:0000124">
    <property type="term" value="C:SAGA complex"/>
    <property type="evidence" value="ECO:0007669"/>
    <property type="project" value="InterPro"/>
</dbReference>
<dbReference type="InterPro" id="IPR009072">
    <property type="entry name" value="Histone-fold"/>
</dbReference>
<sequence>MLAASAAGATSATAADDASGGGVEGAIIRSDSVRAIAENIGIENLDAALAEAVAAEVEYRLRQITQDALKFANHCYRDKLLVQDVDSALRLRNVPPLYGYNCSNQLSFRRVEGYPDLFYVCDDDVALESVLTQGLPPAPADTTFSVHWLAVHGVQPRIPPNPTPSSQADNVPNGDGEQTTVKSVVRHVLSKEQQMYYEQVTLGLRSGDAQLQRAVLLSVQRDAGLHQLVPYFVQFIADQVNSNLRDLLQLRAAMRLAHAMLSSPHMQIEPYLHQLMPPILTCLVGRHLCRLPTEDHWSLRDTSATLVAHICKQYGPLYQNLQPRITKTLAKALLDPKRPLTTHYGAIRGLEALGPNVMRVLVLPHVPLFYQLLEPELQNTKNPTKRLEAEYCTGALQHACGVLYRYHILESPSSEEISAADAEDGFETIGVLRDLFGEAMHPYMLNSDSQLATTFI</sequence>
<keyword evidence="10" id="KW-1185">Reference proteome</keyword>
<feature type="region of interest" description="Disordered" evidence="6">
    <location>
        <begin position="157"/>
        <end position="177"/>
    </location>
</feature>
<gene>
    <name evidence="8" type="ORF">PBRA_002740</name>
    <name evidence="9" type="ORF">PLBR_LOCUS2106</name>
</gene>
<dbReference type="SUPFAM" id="SSF47113">
    <property type="entry name" value="Histone-fold"/>
    <property type="match status" value="1"/>
</dbReference>
<keyword evidence="4" id="KW-0804">Transcription</keyword>
<reference evidence="8 10" key="1">
    <citation type="submission" date="2015-02" db="EMBL/GenBank/DDBJ databases">
        <authorList>
            <person name="Chooi Y.-H."/>
        </authorList>
    </citation>
    <scope>NUCLEOTIDE SEQUENCE [LARGE SCALE GENOMIC DNA]</scope>
    <source>
        <strain evidence="8">E3</strain>
    </source>
</reference>
<comment type="subcellular location">
    <subcellularLocation>
        <location evidence="1">Nucleus</location>
    </subcellularLocation>
</comment>
<evidence type="ECO:0000256" key="3">
    <source>
        <dbReference type="ARBA" id="ARBA00023015"/>
    </source>
</evidence>
<dbReference type="InterPro" id="IPR037796">
    <property type="entry name" value="TAF6"/>
</dbReference>